<feature type="region of interest" description="Disordered" evidence="8">
    <location>
        <begin position="1"/>
        <end position="58"/>
    </location>
</feature>
<dbReference type="EMBL" id="KZ826332">
    <property type="protein sequence ID" value="PYI08724.1"/>
    <property type="molecule type" value="Genomic_DNA"/>
</dbReference>
<dbReference type="InterPro" id="IPR001214">
    <property type="entry name" value="SET_dom"/>
</dbReference>
<gene>
    <name evidence="10" type="ORF">BO78DRAFT_395333</name>
</gene>
<keyword evidence="6" id="KW-0949">S-adenosyl-L-methionine</keyword>
<evidence type="ECO:0000256" key="3">
    <source>
        <dbReference type="ARBA" id="ARBA00022454"/>
    </source>
</evidence>
<feature type="region of interest" description="Disordered" evidence="8">
    <location>
        <begin position="457"/>
        <end position="492"/>
    </location>
</feature>
<keyword evidence="3" id="KW-0158">Chromosome</keyword>
<evidence type="ECO:0000256" key="6">
    <source>
        <dbReference type="ARBA" id="ARBA00022691"/>
    </source>
</evidence>
<dbReference type="SMART" id="SM00317">
    <property type="entry name" value="SET"/>
    <property type="match status" value="1"/>
</dbReference>
<keyword evidence="7" id="KW-0539">Nucleus</keyword>
<evidence type="ECO:0000256" key="7">
    <source>
        <dbReference type="ARBA" id="ARBA00023242"/>
    </source>
</evidence>
<keyword evidence="11" id="KW-1185">Reference proteome</keyword>
<keyword evidence="5" id="KW-0808">Transferase</keyword>
<keyword evidence="4" id="KW-0489">Methyltransferase</keyword>
<dbReference type="GO" id="GO:0005634">
    <property type="term" value="C:nucleus"/>
    <property type="evidence" value="ECO:0007669"/>
    <property type="project" value="UniProtKB-SubCell"/>
</dbReference>
<evidence type="ECO:0000313" key="11">
    <source>
        <dbReference type="Proteomes" id="UP000248423"/>
    </source>
</evidence>
<dbReference type="GO" id="GO:0032259">
    <property type="term" value="P:methylation"/>
    <property type="evidence" value="ECO:0007669"/>
    <property type="project" value="UniProtKB-KW"/>
</dbReference>
<organism evidence="10 11">
    <name type="scientific">Aspergillus sclerotiicarbonarius (strain CBS 121057 / IBT 28362)</name>
    <dbReference type="NCBI Taxonomy" id="1448318"/>
    <lineage>
        <taxon>Eukaryota</taxon>
        <taxon>Fungi</taxon>
        <taxon>Dikarya</taxon>
        <taxon>Ascomycota</taxon>
        <taxon>Pezizomycotina</taxon>
        <taxon>Eurotiomycetes</taxon>
        <taxon>Eurotiomycetidae</taxon>
        <taxon>Eurotiales</taxon>
        <taxon>Aspergillaceae</taxon>
        <taxon>Aspergillus</taxon>
        <taxon>Aspergillus subgen. Circumdati</taxon>
    </lineage>
</organism>
<dbReference type="Pfam" id="PF00856">
    <property type="entry name" value="SET"/>
    <property type="match status" value="1"/>
</dbReference>
<accession>A0A319EW55</accession>
<sequence>MTGSKSTTPEPLAPPPKTPDQSQSKKTRKRNRSELETSPTRKRPKTQNRAASSEICAETNTPGLQLTYEEYHRQRDEILSAIIFDLNHVAATQKACREGAPDKITKLSYQSQKTYAALVVERAATRISGCEDKFNPDYREREAHRLEMVAKKLGWRMLAICAYAESFRRLCREEEDRWLWGCVYTKIRDFAYNIELQACLHALDWRSLLLPYWKEGSLPGLKKEALGSKKKLAELASTRPHDIVIDPVKKTFRNPVYKNRIQRDVDASTFDPSDWVAEQKGDPRDPTLRENDAKFTWYGSCDLCASPGVCSCRLKRSPSDYVQLVEAGTKGVGVRALANFKAGDILGEFVGKIMPPNYRDDNVYALEVQPKTWQRIDGSIALISPKEYGNWTRYLNHSCDAHTVFDARTVGDRVIMTVEARKDIAIFEEITVNYGNGYWTTRTCRCGAENCVEEVKKEKERKRREKEAAQRMIEEEEKEKNKKKKKSKKQPS</sequence>
<evidence type="ECO:0000256" key="8">
    <source>
        <dbReference type="SAM" id="MobiDB-lite"/>
    </source>
</evidence>
<evidence type="ECO:0000256" key="5">
    <source>
        <dbReference type="ARBA" id="ARBA00022679"/>
    </source>
</evidence>
<dbReference type="InterPro" id="IPR046341">
    <property type="entry name" value="SET_dom_sf"/>
</dbReference>
<dbReference type="PROSITE" id="PS50280">
    <property type="entry name" value="SET"/>
    <property type="match status" value="1"/>
</dbReference>
<comment type="subcellular location">
    <subcellularLocation>
        <location evidence="2">Chromosome</location>
    </subcellularLocation>
    <subcellularLocation>
        <location evidence="1">Nucleus</location>
    </subcellularLocation>
</comment>
<feature type="compositionally biased region" description="Basic residues" evidence="8">
    <location>
        <begin position="481"/>
        <end position="492"/>
    </location>
</feature>
<protein>
    <submittedName>
        <fullName evidence="10">SET domain-containing protein</fullName>
    </submittedName>
</protein>
<evidence type="ECO:0000256" key="1">
    <source>
        <dbReference type="ARBA" id="ARBA00004123"/>
    </source>
</evidence>
<name>A0A319EW55_ASPSB</name>
<evidence type="ECO:0000313" key="10">
    <source>
        <dbReference type="EMBL" id="PYI08724.1"/>
    </source>
</evidence>
<dbReference type="Proteomes" id="UP000248423">
    <property type="component" value="Unassembled WGS sequence"/>
</dbReference>
<dbReference type="VEuPathDB" id="FungiDB:BO78DRAFT_395333"/>
<reference evidence="10 11" key="1">
    <citation type="submission" date="2018-02" db="EMBL/GenBank/DDBJ databases">
        <title>The genomes of Aspergillus section Nigri reveals drivers in fungal speciation.</title>
        <authorList>
            <consortium name="DOE Joint Genome Institute"/>
            <person name="Vesth T.C."/>
            <person name="Nybo J."/>
            <person name="Theobald S."/>
            <person name="Brandl J."/>
            <person name="Frisvad J.C."/>
            <person name="Nielsen K.F."/>
            <person name="Lyhne E.K."/>
            <person name="Kogle M.E."/>
            <person name="Kuo A."/>
            <person name="Riley R."/>
            <person name="Clum A."/>
            <person name="Nolan M."/>
            <person name="Lipzen A."/>
            <person name="Salamov A."/>
            <person name="Henrissat B."/>
            <person name="Wiebenga A."/>
            <person name="De vries R.P."/>
            <person name="Grigoriev I.V."/>
            <person name="Mortensen U.H."/>
            <person name="Andersen M.R."/>
            <person name="Baker S.E."/>
        </authorList>
    </citation>
    <scope>NUCLEOTIDE SEQUENCE [LARGE SCALE GENOMIC DNA]</scope>
    <source>
        <strain evidence="10 11">CBS 121057</strain>
    </source>
</reference>
<evidence type="ECO:0000256" key="4">
    <source>
        <dbReference type="ARBA" id="ARBA00022603"/>
    </source>
</evidence>
<dbReference type="Gene3D" id="2.170.270.10">
    <property type="entry name" value="SET domain"/>
    <property type="match status" value="1"/>
</dbReference>
<dbReference type="GO" id="GO:0005694">
    <property type="term" value="C:chromosome"/>
    <property type="evidence" value="ECO:0007669"/>
    <property type="project" value="UniProtKB-SubCell"/>
</dbReference>
<dbReference type="InterPro" id="IPR050777">
    <property type="entry name" value="SET2_Histone-Lys_MeTrsfase"/>
</dbReference>
<dbReference type="SUPFAM" id="SSF82199">
    <property type="entry name" value="SET domain"/>
    <property type="match status" value="1"/>
</dbReference>
<feature type="domain" description="SET" evidence="9">
    <location>
        <begin position="310"/>
        <end position="435"/>
    </location>
</feature>
<dbReference type="PANTHER" id="PTHR22884">
    <property type="entry name" value="SET DOMAIN PROTEINS"/>
    <property type="match status" value="1"/>
</dbReference>
<proteinExistence type="predicted"/>
<evidence type="ECO:0000259" key="9">
    <source>
        <dbReference type="PROSITE" id="PS50280"/>
    </source>
</evidence>
<dbReference type="STRING" id="1448318.A0A319EW55"/>
<dbReference type="GO" id="GO:0008168">
    <property type="term" value="F:methyltransferase activity"/>
    <property type="evidence" value="ECO:0007669"/>
    <property type="project" value="UniProtKB-KW"/>
</dbReference>
<evidence type="ECO:0000256" key="2">
    <source>
        <dbReference type="ARBA" id="ARBA00004286"/>
    </source>
</evidence>
<dbReference type="AlphaFoldDB" id="A0A319EW55"/>
<dbReference type="OrthoDB" id="308383at2759"/>